<dbReference type="InterPro" id="IPR037069">
    <property type="entry name" value="AcylCoA_DH/ox_N_sf"/>
</dbReference>
<dbReference type="SUPFAM" id="SSF47203">
    <property type="entry name" value="Acyl-CoA dehydrogenase C-terminal domain-like"/>
    <property type="match status" value="1"/>
</dbReference>
<sequence length="376" mass="39018">MDFNLSDDQRELRDLAARILSDATSDEKLRDFAASGEPFDSALWQTLAEAGLLGLAVSEAGGGLGLGMIDLGLLLEEQGRTLAPLPLTGTLAMAAVALDREGSDSQKAWLPKVVAGEAILAVAVEELGGLDPAQPIARAIADGNGWRLSGTKMAVPYAAQAQALLVTATTEQGPALFLVDPATPGLRIEAQASTSGEPQAMVTLDGVTLDGDAIVGSIEDGARIVRELVQRGQVALAQRQVGVAAEALRRTADYSSNRIQFGKALGSFQAVQQRAADGFIDVEAMRGTALLAAWQIDTGTVQEADIATAKYWAAAGGHRVVHTAQHLHGGMGADVTYPIHRFFLTATQIGETLGGASPMAARIGAAIAHGQTEPLA</sequence>
<evidence type="ECO:0000259" key="7">
    <source>
        <dbReference type="Pfam" id="PF02771"/>
    </source>
</evidence>
<proteinExistence type="inferred from homology"/>
<dbReference type="EMBL" id="FOZG01000001">
    <property type="protein sequence ID" value="SFR91567.1"/>
    <property type="molecule type" value="Genomic_DNA"/>
</dbReference>
<keyword evidence="5" id="KW-0560">Oxidoreductase</keyword>
<evidence type="ECO:0000313" key="9">
    <source>
        <dbReference type="Proteomes" id="UP000198824"/>
    </source>
</evidence>
<name>A0A1I6KK34_9SPHN</name>
<comment type="cofactor">
    <cofactor evidence="1">
        <name>FAD</name>
        <dbReference type="ChEBI" id="CHEBI:57692"/>
    </cofactor>
</comment>
<dbReference type="InterPro" id="IPR009100">
    <property type="entry name" value="AcylCoA_DH/oxidase_NM_dom_sf"/>
</dbReference>
<evidence type="ECO:0000256" key="1">
    <source>
        <dbReference type="ARBA" id="ARBA00001974"/>
    </source>
</evidence>
<dbReference type="PANTHER" id="PTHR43884">
    <property type="entry name" value="ACYL-COA DEHYDROGENASE"/>
    <property type="match status" value="1"/>
</dbReference>
<organism evidence="8 9">
    <name type="scientific">Sphingomonas jatrophae</name>
    <dbReference type="NCBI Taxonomy" id="1166337"/>
    <lineage>
        <taxon>Bacteria</taxon>
        <taxon>Pseudomonadati</taxon>
        <taxon>Pseudomonadota</taxon>
        <taxon>Alphaproteobacteria</taxon>
        <taxon>Sphingomonadales</taxon>
        <taxon>Sphingomonadaceae</taxon>
        <taxon>Sphingomonas</taxon>
    </lineage>
</organism>
<dbReference type="RefSeq" id="WP_093313431.1">
    <property type="nucleotide sequence ID" value="NZ_FOZG01000001.1"/>
</dbReference>
<dbReference type="PANTHER" id="PTHR43884:SF20">
    <property type="entry name" value="ACYL-COA DEHYDROGENASE FADE28"/>
    <property type="match status" value="1"/>
</dbReference>
<accession>A0A1I6KK34</accession>
<dbReference type="GO" id="GO:0003995">
    <property type="term" value="F:acyl-CoA dehydrogenase activity"/>
    <property type="evidence" value="ECO:0007669"/>
    <property type="project" value="TreeGrafter"/>
</dbReference>
<evidence type="ECO:0000313" key="8">
    <source>
        <dbReference type="EMBL" id="SFR91567.1"/>
    </source>
</evidence>
<keyword evidence="4" id="KW-0274">FAD</keyword>
<dbReference type="GO" id="GO:0050660">
    <property type="term" value="F:flavin adenine dinucleotide binding"/>
    <property type="evidence" value="ECO:0007669"/>
    <property type="project" value="InterPro"/>
</dbReference>
<feature type="domain" description="Acyl-CoA dehydrogenase/oxidase C-terminal" evidence="6">
    <location>
        <begin position="220"/>
        <end position="365"/>
    </location>
</feature>
<evidence type="ECO:0000256" key="4">
    <source>
        <dbReference type="ARBA" id="ARBA00022827"/>
    </source>
</evidence>
<dbReference type="OrthoDB" id="4319499at2"/>
<dbReference type="Gene3D" id="1.10.540.10">
    <property type="entry name" value="Acyl-CoA dehydrogenase/oxidase, N-terminal domain"/>
    <property type="match status" value="1"/>
</dbReference>
<evidence type="ECO:0000256" key="2">
    <source>
        <dbReference type="ARBA" id="ARBA00009347"/>
    </source>
</evidence>
<dbReference type="InterPro" id="IPR046373">
    <property type="entry name" value="Acyl-CoA_Oxase/DH_mid-dom_sf"/>
</dbReference>
<evidence type="ECO:0000256" key="3">
    <source>
        <dbReference type="ARBA" id="ARBA00022630"/>
    </source>
</evidence>
<dbReference type="CDD" id="cd00567">
    <property type="entry name" value="ACAD"/>
    <property type="match status" value="1"/>
</dbReference>
<evidence type="ECO:0000259" key="6">
    <source>
        <dbReference type="Pfam" id="PF00441"/>
    </source>
</evidence>
<evidence type="ECO:0000256" key="5">
    <source>
        <dbReference type="ARBA" id="ARBA00023002"/>
    </source>
</evidence>
<comment type="similarity">
    <text evidence="2">Belongs to the acyl-CoA dehydrogenase family.</text>
</comment>
<protein>
    <submittedName>
        <fullName evidence="8">Acyl-CoA dehydrogenase</fullName>
    </submittedName>
</protein>
<dbReference type="SUPFAM" id="SSF56645">
    <property type="entry name" value="Acyl-CoA dehydrogenase NM domain-like"/>
    <property type="match status" value="1"/>
</dbReference>
<dbReference type="Pfam" id="PF00441">
    <property type="entry name" value="Acyl-CoA_dh_1"/>
    <property type="match status" value="1"/>
</dbReference>
<dbReference type="InterPro" id="IPR013786">
    <property type="entry name" value="AcylCoA_DH/ox_N"/>
</dbReference>
<dbReference type="InterPro" id="IPR009075">
    <property type="entry name" value="AcylCo_DH/oxidase_C"/>
</dbReference>
<dbReference type="Gene3D" id="2.40.110.10">
    <property type="entry name" value="Butyryl-CoA Dehydrogenase, subunit A, domain 2"/>
    <property type="match status" value="1"/>
</dbReference>
<feature type="domain" description="Acyl-CoA dehydrogenase/oxidase N-terminal" evidence="7">
    <location>
        <begin position="6"/>
        <end position="117"/>
    </location>
</feature>
<dbReference type="Pfam" id="PF02771">
    <property type="entry name" value="Acyl-CoA_dh_N"/>
    <property type="match status" value="1"/>
</dbReference>
<dbReference type="Proteomes" id="UP000198824">
    <property type="component" value="Unassembled WGS sequence"/>
</dbReference>
<reference evidence="8 9" key="1">
    <citation type="submission" date="2016-10" db="EMBL/GenBank/DDBJ databases">
        <authorList>
            <person name="de Groot N.N."/>
        </authorList>
    </citation>
    <scope>NUCLEOTIDE SEQUENCE [LARGE SCALE GENOMIC DNA]</scope>
    <source>
        <strain evidence="8 9">S5-249</strain>
    </source>
</reference>
<dbReference type="Gene3D" id="1.20.140.10">
    <property type="entry name" value="Butyryl-CoA Dehydrogenase, subunit A, domain 3"/>
    <property type="match status" value="1"/>
</dbReference>
<dbReference type="InterPro" id="IPR036250">
    <property type="entry name" value="AcylCo_DH-like_C"/>
</dbReference>
<keyword evidence="3" id="KW-0285">Flavoprotein</keyword>
<gene>
    <name evidence="8" type="ORF">SAMN05192580_1824</name>
</gene>
<dbReference type="STRING" id="1166337.SAMN05192580_1824"/>
<keyword evidence="9" id="KW-1185">Reference proteome</keyword>
<dbReference type="AlphaFoldDB" id="A0A1I6KK34"/>